<protein>
    <submittedName>
        <fullName evidence="2">ABC-type uncharacterized transport system, permease component</fullName>
    </submittedName>
</protein>
<keyword evidence="1" id="KW-0812">Transmembrane</keyword>
<keyword evidence="3" id="KW-1185">Reference proteome</keyword>
<reference evidence="2 3" key="1">
    <citation type="submission" date="2019-01" db="EMBL/GenBank/DDBJ databases">
        <authorList>
            <consortium name="Pathogen Informatics"/>
        </authorList>
    </citation>
    <scope>NUCLEOTIDE SEQUENCE [LARGE SCALE GENOMIC DNA]</scope>
    <source>
        <strain evidence="2 3">NCTC10172</strain>
    </source>
</reference>
<evidence type="ECO:0000256" key="1">
    <source>
        <dbReference type="SAM" id="Phobius"/>
    </source>
</evidence>
<dbReference type="PANTHER" id="PTHR36833:SF1">
    <property type="entry name" value="INTEGRAL MEMBRANE TRANSPORT PROTEIN"/>
    <property type="match status" value="1"/>
</dbReference>
<dbReference type="STRING" id="1408416.GCA_000702765_00663"/>
<feature type="transmembrane region" description="Helical" evidence="1">
    <location>
        <begin position="228"/>
        <end position="250"/>
    </location>
</feature>
<accession>A0A449BI40</accession>
<dbReference type="KEGG" id="ahk:NCTC10172_00108"/>
<proteinExistence type="predicted"/>
<dbReference type="AlphaFoldDB" id="A0A449BI40"/>
<dbReference type="InterPro" id="IPR010390">
    <property type="entry name" value="ABC-2_transporter-like"/>
</dbReference>
<evidence type="ECO:0000313" key="2">
    <source>
        <dbReference type="EMBL" id="VEU82102.1"/>
    </source>
</evidence>
<dbReference type="Proteomes" id="UP000290909">
    <property type="component" value="Chromosome"/>
</dbReference>
<keyword evidence="1" id="KW-1133">Transmembrane helix</keyword>
<gene>
    <name evidence="2" type="ORF">NCTC10172_00108</name>
</gene>
<feature type="transmembrane region" description="Helical" evidence="1">
    <location>
        <begin position="122"/>
        <end position="142"/>
    </location>
</feature>
<keyword evidence="1" id="KW-0472">Membrane</keyword>
<name>A0A449BI40_9MOLU</name>
<dbReference type="RefSeq" id="WP_035368946.1">
    <property type="nucleotide sequence ID" value="NZ_LR215050.1"/>
</dbReference>
<dbReference type="EMBL" id="LR215050">
    <property type="protein sequence ID" value="VEU82102.1"/>
    <property type="molecule type" value="Genomic_DNA"/>
</dbReference>
<dbReference type="PANTHER" id="PTHR36833">
    <property type="entry name" value="SLR0610 PROTEIN-RELATED"/>
    <property type="match status" value="1"/>
</dbReference>
<dbReference type="Pfam" id="PF06182">
    <property type="entry name" value="ABC2_membrane_6"/>
    <property type="match status" value="1"/>
</dbReference>
<feature type="transmembrane region" description="Helical" evidence="1">
    <location>
        <begin position="21"/>
        <end position="47"/>
    </location>
</feature>
<organism evidence="2 3">
    <name type="scientific">Acholeplasma hippikon</name>
    <dbReference type="NCBI Taxonomy" id="264636"/>
    <lineage>
        <taxon>Bacteria</taxon>
        <taxon>Bacillati</taxon>
        <taxon>Mycoplasmatota</taxon>
        <taxon>Mollicutes</taxon>
        <taxon>Acholeplasmatales</taxon>
        <taxon>Acholeplasmataceae</taxon>
        <taxon>Acholeplasma</taxon>
    </lineage>
</organism>
<feature type="transmembrane region" description="Helical" evidence="1">
    <location>
        <begin position="148"/>
        <end position="173"/>
    </location>
</feature>
<feature type="transmembrane region" description="Helical" evidence="1">
    <location>
        <begin position="194"/>
        <end position="216"/>
    </location>
</feature>
<evidence type="ECO:0000313" key="3">
    <source>
        <dbReference type="Proteomes" id="UP000290909"/>
    </source>
</evidence>
<sequence length="262" mass="29557">MNYLRLYRYYFAKSVKARLSYRLDAVIGILGFLITNAILFSTLYLTISSIPSLNGWNINHLGFLYGFYLIPKSIDHMLSDNIWQMGTGGITNGMFDKYLVRPVNALFQMIAETVQLEGLGEFILGVVLLAIFTPQAGIIWNFETILTVIMTSIFGMILFFSIKLMFGSMAFWTKRSIQIMSMVYNVSDFSRYPVEIFGNVIKSILLYVVPFSLVLFRPIEAIIKGENVLFSLLGSAIGSIVFLLAALLVYREGLKKYESAGS</sequence>